<evidence type="ECO:0000313" key="3">
    <source>
        <dbReference type="Proteomes" id="UP001419910"/>
    </source>
</evidence>
<dbReference type="InterPro" id="IPR014602">
    <property type="entry name" value="UCP036226"/>
</dbReference>
<feature type="domain" description="THAP4-like heme-binding" evidence="1">
    <location>
        <begin position="22"/>
        <end position="198"/>
    </location>
</feature>
<keyword evidence="3" id="KW-1185">Reference proteome</keyword>
<dbReference type="Proteomes" id="UP001419910">
    <property type="component" value="Unassembled WGS sequence"/>
</dbReference>
<dbReference type="PIRSF" id="PIRSF036226">
    <property type="entry name" value="UCP036226"/>
    <property type="match status" value="1"/>
</dbReference>
<dbReference type="EMBL" id="JBDIME010000001">
    <property type="protein sequence ID" value="MEN2788272.1"/>
    <property type="molecule type" value="Genomic_DNA"/>
</dbReference>
<evidence type="ECO:0000259" key="1">
    <source>
        <dbReference type="Pfam" id="PF08768"/>
    </source>
</evidence>
<protein>
    <submittedName>
        <fullName evidence="2">Heme-binding beta-barrel domain-containing protein</fullName>
    </submittedName>
</protein>
<dbReference type="SUPFAM" id="SSF50814">
    <property type="entry name" value="Lipocalins"/>
    <property type="match status" value="1"/>
</dbReference>
<dbReference type="Gene3D" id="2.40.128.20">
    <property type="match status" value="1"/>
</dbReference>
<comment type="caution">
    <text evidence="2">The sequence shown here is derived from an EMBL/GenBank/DDBJ whole genome shotgun (WGS) entry which is preliminary data.</text>
</comment>
<proteinExistence type="predicted"/>
<dbReference type="InterPro" id="IPR012674">
    <property type="entry name" value="Calycin"/>
</dbReference>
<organism evidence="2 3">
    <name type="scientific">Sphingomonas oligophenolica</name>
    <dbReference type="NCBI Taxonomy" id="301154"/>
    <lineage>
        <taxon>Bacteria</taxon>
        <taxon>Pseudomonadati</taxon>
        <taxon>Pseudomonadota</taxon>
        <taxon>Alphaproteobacteria</taxon>
        <taxon>Sphingomonadales</taxon>
        <taxon>Sphingomonadaceae</taxon>
        <taxon>Sphingomonas</taxon>
    </lineage>
</organism>
<name>A0ABU9XXL1_9SPHN</name>
<gene>
    <name evidence="2" type="ORF">ABC974_01420</name>
</gene>
<evidence type="ECO:0000313" key="2">
    <source>
        <dbReference type="EMBL" id="MEN2788272.1"/>
    </source>
</evidence>
<dbReference type="InterPro" id="IPR014878">
    <property type="entry name" value="THAP4-like_heme-bd"/>
</dbReference>
<dbReference type="Pfam" id="PF08768">
    <property type="entry name" value="THAP4_heme-bd"/>
    <property type="match status" value="1"/>
</dbReference>
<sequence length="221" mass="24694">MNPFPADIFTEPTDVDPDTLANLGPLRRLAGSWEAEKGVDLNPKAEGPERRVFRERIDFEPIDPQANGPQLFYGLRYHIHINTPEEDITFHDQVGYWLWEPATGLVLQTVAIPRGQVAIASGQASPDAPNLVLTATRGQTEYGICSTAFLEYAFRTDSYRIEIIFNPDGSWSYVTDTVLTVHGRTEPFMHRDRNTLHKVAEPQPNPLARILAARKTDAGPA</sequence>
<reference evidence="2 3" key="1">
    <citation type="submission" date="2024-05" db="EMBL/GenBank/DDBJ databases">
        <authorList>
            <person name="Liu Q."/>
            <person name="Xin Y.-H."/>
        </authorList>
    </citation>
    <scope>NUCLEOTIDE SEQUENCE [LARGE SCALE GENOMIC DNA]</scope>
    <source>
        <strain evidence="2 3">CGMCC 1.10181</strain>
    </source>
</reference>
<dbReference type="RefSeq" id="WP_343887887.1">
    <property type="nucleotide sequence ID" value="NZ_BAAAEH010000005.1"/>
</dbReference>
<accession>A0ABU9XXL1</accession>